<comment type="caution">
    <text evidence="6">The sequence shown here is derived from an EMBL/GenBank/DDBJ whole genome shotgun (WGS) entry which is preliminary data.</text>
</comment>
<gene>
    <name evidence="6" type="ORF">GCM10019998_18180</name>
</gene>
<sequence>MMQPRKLTLKNFGPFLNETVDFTDFQTGGLFLISGKTGAGKTTIFDGMTFALFGETSGHLRTGKEMRSTFAPAKELTEVTFSFEHQGTFYEISRSPEQRVAKKRDQGFTNQATKVRLTVYSVSGTVLTQYGKKSEVDHFITELLNVNAKQFFQIVLLPQGEFRNFLVASSNDKEKLLRNLFGTQLYQRLSDWLRSQQKRIDKELAKQTDQLENLQQQFQTQEKIPNSYQETLTQWQDELERLKTEIVTEQKNLTSQKEDKKKAEKAFYNGKETDKILNEYEKLLQTQERLKAKEPEIKRKKQYFAQLSWVNEQKGLLAQQDEYNEEAKQLKHSLEEIDSFLKKKQTQQEQLANQQAEYEQWQRQQKDDQYTLQRINEQLPLAQKINQLTEQKEQLGLKLTQQEDKIDEMNHQLEKNKISEQSLNQQIQQKSDIQQEEIQLYRANELAKRFEKAQAEQNDQIKAYQKAQKETDKLNQQLETCLQAVETSKETLDTARSDNAKMQIARLQLLLKEGEPCPVCGSVHHNKVASNTHTYTLEEITQSEEALAQSEEEYTQVLEQKQKFSTMLENSKKEQEKCKNSVDQAQVTLQELTKECEDTLSISVLDIRPQDHLQQWQDNLNKRKTAISKAELKQDKLQKENEKIATTLAQLQEQYLTNKSEKTKITTEASTLKEQLGAQSSQNLEEQKKYLEEKIANIQGKIDDYKKQKENLQTEITTLKERNLQQQQQAQHLQEKIRTLNHKLSQAVDNSPFALTENDMRKMLAELSQLETLEQQINQDQNEHEYTKKRLGELADYKQRERPDLEFLEKKLQEVEEKVDETQTSLIQKEETLRANKKITTDFTQLYKANQTKMEEMSQIKQLAETMNGDNLERLGIERYVLQSFFAEILEAANERLNKLTQGRYQFLLSDEKGSYKKSTGLEISIYDDHAGTSRRAHTLSGGESFIAALALALSLGDVVQSHAGGVVIETLFIDEGFGSLDEEALEMAIEALEMVEDEGRMIGIISHVRELKSRITQQMIVKTNGAGQSYITSCLAD</sequence>
<comment type="subunit">
    <text evidence="2">Heterodimer of SbcC and SbcD.</text>
</comment>
<evidence type="ECO:0000313" key="7">
    <source>
        <dbReference type="Proteomes" id="UP001501577"/>
    </source>
</evidence>
<comment type="similarity">
    <text evidence="1">Belongs to the SMC family. SbcC subfamily.</text>
</comment>
<evidence type="ECO:0000256" key="4">
    <source>
        <dbReference type="SAM" id="Coils"/>
    </source>
</evidence>
<dbReference type="PANTHER" id="PTHR32114">
    <property type="entry name" value="ABC TRANSPORTER ABCH.3"/>
    <property type="match status" value="1"/>
</dbReference>
<dbReference type="Proteomes" id="UP001501577">
    <property type="component" value="Unassembled WGS sequence"/>
</dbReference>
<feature type="coiled-coil region" evidence="4">
    <location>
        <begin position="337"/>
        <end position="484"/>
    </location>
</feature>
<accession>A0ABN3Y7K4</accession>
<proteinExistence type="inferred from homology"/>
<reference evidence="6 7" key="1">
    <citation type="journal article" date="2019" name="Int. J. Syst. Evol. Microbiol.">
        <title>The Global Catalogue of Microorganisms (GCM) 10K type strain sequencing project: providing services to taxonomists for standard genome sequencing and annotation.</title>
        <authorList>
            <consortium name="The Broad Institute Genomics Platform"/>
            <consortium name="The Broad Institute Genome Sequencing Center for Infectious Disease"/>
            <person name="Wu L."/>
            <person name="Ma J."/>
        </authorList>
    </citation>
    <scope>NUCLEOTIDE SEQUENCE [LARGE SCALE GENOMIC DNA]</scope>
    <source>
        <strain evidence="6 7">JCM 8736</strain>
    </source>
</reference>
<evidence type="ECO:0000256" key="3">
    <source>
        <dbReference type="ARBA" id="ARBA00013368"/>
    </source>
</evidence>
<dbReference type="InterPro" id="IPR027417">
    <property type="entry name" value="P-loop_NTPase"/>
</dbReference>
<dbReference type="Pfam" id="PF13558">
    <property type="entry name" value="SbcC_Walker_B"/>
    <property type="match status" value="1"/>
</dbReference>
<feature type="coiled-coil region" evidence="4">
    <location>
        <begin position="681"/>
        <end position="832"/>
    </location>
</feature>
<feature type="coiled-coil region" evidence="4">
    <location>
        <begin position="197"/>
        <end position="293"/>
    </location>
</feature>
<evidence type="ECO:0000256" key="2">
    <source>
        <dbReference type="ARBA" id="ARBA00011322"/>
    </source>
</evidence>
<evidence type="ECO:0000259" key="5">
    <source>
        <dbReference type="Pfam" id="PF13476"/>
    </source>
</evidence>
<feature type="domain" description="Rad50/SbcC-type AAA" evidence="5">
    <location>
        <begin position="6"/>
        <end position="222"/>
    </location>
</feature>
<dbReference type="InterPro" id="IPR038729">
    <property type="entry name" value="Rad50/SbcC_AAA"/>
</dbReference>
<name>A0ABN3Y7K4_9ENTE</name>
<keyword evidence="4" id="KW-0175">Coiled coil</keyword>
<dbReference type="EMBL" id="BAAAXQ010000063">
    <property type="protein sequence ID" value="GAA3021980.1"/>
    <property type="molecule type" value="Genomic_DNA"/>
</dbReference>
<feature type="coiled-coil region" evidence="4">
    <location>
        <begin position="540"/>
        <end position="654"/>
    </location>
</feature>
<dbReference type="PANTHER" id="PTHR32114:SF2">
    <property type="entry name" value="ABC TRANSPORTER ABCH.3"/>
    <property type="match status" value="1"/>
</dbReference>
<protein>
    <recommendedName>
        <fullName evidence="3">Nuclease SbcCD subunit C</fullName>
    </recommendedName>
</protein>
<evidence type="ECO:0000313" key="6">
    <source>
        <dbReference type="EMBL" id="GAA3021980.1"/>
    </source>
</evidence>
<dbReference type="RefSeq" id="WP_068707252.1">
    <property type="nucleotide sequence ID" value="NZ_BAAAXQ010000063.1"/>
</dbReference>
<organism evidence="6 7">
    <name type="scientific">Tetragenococcus solitarius</name>
    <dbReference type="NCBI Taxonomy" id="71453"/>
    <lineage>
        <taxon>Bacteria</taxon>
        <taxon>Bacillati</taxon>
        <taxon>Bacillota</taxon>
        <taxon>Bacilli</taxon>
        <taxon>Lactobacillales</taxon>
        <taxon>Enterococcaceae</taxon>
        <taxon>Tetragenococcus</taxon>
    </lineage>
</organism>
<dbReference type="SUPFAM" id="SSF52540">
    <property type="entry name" value="P-loop containing nucleoside triphosphate hydrolases"/>
    <property type="match status" value="2"/>
</dbReference>
<keyword evidence="7" id="KW-1185">Reference proteome</keyword>
<evidence type="ECO:0000256" key="1">
    <source>
        <dbReference type="ARBA" id="ARBA00006930"/>
    </source>
</evidence>
<dbReference type="Pfam" id="PF13476">
    <property type="entry name" value="AAA_23"/>
    <property type="match status" value="1"/>
</dbReference>
<dbReference type="Gene3D" id="3.40.50.300">
    <property type="entry name" value="P-loop containing nucleotide triphosphate hydrolases"/>
    <property type="match status" value="2"/>
</dbReference>